<dbReference type="eggNOG" id="COG2872">
    <property type="taxonomic scope" value="Bacteria"/>
</dbReference>
<keyword evidence="2" id="KW-1185">Reference proteome</keyword>
<dbReference type="Gene3D" id="3.30.980.10">
    <property type="entry name" value="Threonyl-trna Synthetase, Chain A, domain 2"/>
    <property type="match status" value="1"/>
</dbReference>
<dbReference type="RefSeq" id="WP_013277485.1">
    <property type="nucleotide sequence ID" value="NC_014378.1"/>
</dbReference>
<dbReference type="InterPro" id="IPR027417">
    <property type="entry name" value="P-loop_NTPase"/>
</dbReference>
<dbReference type="Proteomes" id="UP000001661">
    <property type="component" value="Chromosome"/>
</dbReference>
<protein>
    <recommendedName>
        <fullName evidence="3">Lantibiotic ABC transporter</fullName>
    </recommendedName>
</protein>
<dbReference type="STRING" id="574087.Acear_0493"/>
<name>D9QUY0_ACEAZ</name>
<organism evidence="1 2">
    <name type="scientific">Acetohalobium arabaticum (strain ATCC 49924 / DSM 5501 / Z-7288)</name>
    <dbReference type="NCBI Taxonomy" id="574087"/>
    <lineage>
        <taxon>Bacteria</taxon>
        <taxon>Bacillati</taxon>
        <taxon>Bacillota</taxon>
        <taxon>Clostridia</taxon>
        <taxon>Halanaerobiales</taxon>
        <taxon>Halobacteroidaceae</taxon>
        <taxon>Acetohalobium</taxon>
    </lineage>
</organism>
<dbReference type="SUPFAM" id="SSF52540">
    <property type="entry name" value="P-loop containing nucleoside triphosphate hydrolases"/>
    <property type="match status" value="1"/>
</dbReference>
<dbReference type="GO" id="GO:0000166">
    <property type="term" value="F:nucleotide binding"/>
    <property type="evidence" value="ECO:0007669"/>
    <property type="project" value="InterPro"/>
</dbReference>
<proteinExistence type="predicted"/>
<evidence type="ECO:0000313" key="2">
    <source>
        <dbReference type="Proteomes" id="UP000001661"/>
    </source>
</evidence>
<dbReference type="EMBL" id="CP002105">
    <property type="protein sequence ID" value="ADL12039.1"/>
    <property type="molecule type" value="Genomic_DNA"/>
</dbReference>
<evidence type="ECO:0008006" key="3">
    <source>
        <dbReference type="Google" id="ProtNLM"/>
    </source>
</evidence>
<evidence type="ECO:0000313" key="1">
    <source>
        <dbReference type="EMBL" id="ADL12039.1"/>
    </source>
</evidence>
<gene>
    <name evidence="1" type="ordered locus">Acear_0493</name>
</gene>
<reference evidence="1 2" key="1">
    <citation type="journal article" date="2010" name="Stand. Genomic Sci.">
        <title>Complete genome sequence of Acetohalobium arabaticum type strain (Z-7288).</title>
        <authorList>
            <person name="Sikorski J."/>
            <person name="Lapidus A."/>
            <person name="Chertkov O."/>
            <person name="Lucas S."/>
            <person name="Copeland A."/>
            <person name="Glavina Del Rio T."/>
            <person name="Nolan M."/>
            <person name="Tice H."/>
            <person name="Cheng J.F."/>
            <person name="Han C."/>
            <person name="Brambilla E."/>
            <person name="Pitluck S."/>
            <person name="Liolios K."/>
            <person name="Ivanova N."/>
            <person name="Mavromatis K."/>
            <person name="Mikhailova N."/>
            <person name="Pati A."/>
            <person name="Bruce D."/>
            <person name="Detter C."/>
            <person name="Tapia R."/>
            <person name="Goodwin L."/>
            <person name="Chen A."/>
            <person name="Palaniappan K."/>
            <person name="Land M."/>
            <person name="Hauser L."/>
            <person name="Chang Y.J."/>
            <person name="Jeffries C.D."/>
            <person name="Rohde M."/>
            <person name="Goker M."/>
            <person name="Spring S."/>
            <person name="Woyke T."/>
            <person name="Bristow J."/>
            <person name="Eisen J.A."/>
            <person name="Markowitz V."/>
            <person name="Hugenholtz P."/>
            <person name="Kyrpides N.C."/>
            <person name="Klenk H.P."/>
        </authorList>
    </citation>
    <scope>NUCLEOTIDE SEQUENCE [LARGE SCALE GENOMIC DNA]</scope>
    <source>
        <strain evidence="2">ATCC 49924 / DSM 5501 / Z-7288</strain>
    </source>
</reference>
<dbReference type="HOGENOM" id="CLU_911225_0_0_9"/>
<dbReference type="SUPFAM" id="SSF55186">
    <property type="entry name" value="ThrRS/AlaRS common domain"/>
    <property type="match status" value="1"/>
</dbReference>
<accession>D9QUY0</accession>
<dbReference type="KEGG" id="aar:Acear_0493"/>
<dbReference type="InterPro" id="IPR018163">
    <property type="entry name" value="Thr/Ala-tRNA-synth_IIc_edit"/>
</dbReference>
<dbReference type="AlphaFoldDB" id="D9QUY0"/>
<dbReference type="OrthoDB" id="9789120at2"/>
<sequence>MFHSFAQSVYFAPRGKKRLMLLGDSLSQKYLSPTDKLIGLIGEGGSGKSLLIKGMFPGLNLTNDDNGVEVRPLPLWEGSEKNNFTNHTYHVDAKFETAFMQPWELGSAIQKAIDNERRVVIEHFELIAEYLRMDADLLVGIGEEVLITRPGVFGPQPEEIVEIVFKSIKHRRMAHTVEDLTSKVLEEELGVEKPTYHSDVKSGFVLQFDEKPEFDFEELETRVKEIIDKNLPVSFHDESSINIGEDTYSCTGPRIHVNKTGDINYFRLIKELKYDAKIGRYLLAGFVGRERSQFELSHK</sequence>